<dbReference type="AlphaFoldDB" id="A0AAQ4CNH1"/>
<dbReference type="EMBL" id="AP025226">
    <property type="protein sequence ID" value="BDB97352.1"/>
    <property type="molecule type" value="Genomic_DNA"/>
</dbReference>
<dbReference type="KEGG" id="scas:SACC_03690"/>
<name>A0AAQ4CNH1_9CREN</name>
<accession>A0AAQ4CNH1</accession>
<keyword evidence="2" id="KW-1185">Reference proteome</keyword>
<organism evidence="1 2">
    <name type="scientific">Saccharolobus caldissimus</name>
    <dbReference type="NCBI Taxonomy" id="1702097"/>
    <lineage>
        <taxon>Archaea</taxon>
        <taxon>Thermoproteota</taxon>
        <taxon>Thermoprotei</taxon>
        <taxon>Sulfolobales</taxon>
        <taxon>Sulfolobaceae</taxon>
        <taxon>Saccharolobus</taxon>
    </lineage>
</organism>
<proteinExistence type="predicted"/>
<evidence type="ECO:0000313" key="1">
    <source>
        <dbReference type="EMBL" id="BDB97352.1"/>
    </source>
</evidence>
<sequence>MKMVKFRIDKLPKSDEDMEQIQREIEETHHHHEHESNLEEMIGELYLNVQSLQGKVNELNKSNEDCKKEISRIYQIMGKLLIALTTKDENEKIQNLKEVLSLLE</sequence>
<evidence type="ECO:0000313" key="2">
    <source>
        <dbReference type="Proteomes" id="UP001319921"/>
    </source>
</evidence>
<dbReference type="Proteomes" id="UP001319921">
    <property type="component" value="Chromosome"/>
</dbReference>
<gene>
    <name evidence="1" type="ORF">SACC_03690</name>
</gene>
<reference evidence="1 2" key="1">
    <citation type="journal article" date="2022" name="Microbiol. Resour. Announc.">
        <title>Complete Genome Sequence of the Hyperthermophilic and Acidophilic Archaeon Saccharolobus caldissimus Strain HS-3T.</title>
        <authorList>
            <person name="Sakai H.D."/>
            <person name="Kurosawa N."/>
        </authorList>
    </citation>
    <scope>NUCLEOTIDE SEQUENCE [LARGE SCALE GENOMIC DNA]</scope>
    <source>
        <strain evidence="1 2">JCM32116</strain>
    </source>
</reference>
<protein>
    <submittedName>
        <fullName evidence="1">Uncharacterized protein</fullName>
    </submittedName>
</protein>